<dbReference type="InterPro" id="IPR021145">
    <property type="entry name" value="Portal_protein_SPP1_Gp6-like"/>
</dbReference>
<reference evidence="1" key="1">
    <citation type="journal article" date="2021" name="Proc. Natl. Acad. Sci. U.S.A.">
        <title>A Catalog of Tens of Thousands of Viruses from Human Metagenomes Reveals Hidden Associations with Chronic Diseases.</title>
        <authorList>
            <person name="Tisza M.J."/>
            <person name="Buck C.B."/>
        </authorList>
    </citation>
    <scope>NUCLEOTIDE SEQUENCE</scope>
    <source>
        <strain evidence="1">CtEQg15</strain>
    </source>
</reference>
<organism evidence="1">
    <name type="scientific">Siphoviridae sp. ctEQg15</name>
    <dbReference type="NCBI Taxonomy" id="2826205"/>
    <lineage>
        <taxon>Viruses</taxon>
        <taxon>Duplodnaviria</taxon>
        <taxon>Heunggongvirae</taxon>
        <taxon>Uroviricota</taxon>
        <taxon>Caudoviricetes</taxon>
    </lineage>
</organism>
<proteinExistence type="predicted"/>
<accession>A0A8S5M4W2</accession>
<name>A0A8S5M4W2_9CAUD</name>
<evidence type="ECO:0000313" key="1">
    <source>
        <dbReference type="EMBL" id="DAD77266.1"/>
    </source>
</evidence>
<dbReference type="EMBL" id="BK014822">
    <property type="protein sequence ID" value="DAD77266.1"/>
    <property type="molecule type" value="Genomic_DNA"/>
</dbReference>
<sequence length="455" mass="51115">MSIAAALFDNRVYNFAQAFGVDDTTTNAMRGAINDWFNLYYQSVPMDGEDPSQRLPVTIVSKLSKTMFSEYETDASDEFAESLLSALNRERKQAVQKAMVGGECFIKPIIVNGVFAFRTIDRRNYVVLGRDEMDNITDVGTAEKTVVGRYTYTLLERRSVDHNGYLRIENKLFKASDNVTLGVEVPLSELPKYEQLAPEIVYQEPFYSTGLIHVRIPLVNCVDGSPDGASVYAPASGLIHLININEAQINGEFERGQSRIIVSADMMKRDRNGNRAFDDKVFTALDDDPDNVGITIFSPEFREQSFLARKTEYLRNIENIIGMKRGILSEVEAAERTATEITSSAGDYNLTIKDLQEMWTAAVNEALRVCSVLGKMYGLYSGAPIEPDDISISYGNGILYDEDKTNSEMMSQVQAGLLAPERYLGWYYDLPCDTEADRAKIRKEFMPEVDEVDEE</sequence>
<protein>
    <submittedName>
        <fullName evidence="1">Portal protein</fullName>
    </submittedName>
</protein>
<dbReference type="Pfam" id="PF05133">
    <property type="entry name" value="SPP1_portal"/>
    <property type="match status" value="1"/>
</dbReference>